<protein>
    <submittedName>
        <fullName evidence="7">Lysine transporter LysE</fullName>
    </submittedName>
</protein>
<sequence length="206" mass="22148">MLFETWLAYLIANIVLTLIPGPSVMLVVGLSLTRGLKSALTSILGDMFASVILTILSLVGVGAILAASATLFVIVKWAGVFYMAYLGYCQIRDARNGGSFKLKQQPKKTAMDSFRSGFLAALLNPKAIIFYMAFLSQFMNPEADMLLQFAILVATSTVVIGVLLAGYALLATRAKKAFKSQKAQKYFGYTGGSFLIGGSVLMATTR</sequence>
<feature type="transmembrane region" description="Helical" evidence="6">
    <location>
        <begin position="146"/>
        <end position="170"/>
    </location>
</feature>
<reference evidence="7" key="2">
    <citation type="journal article" date="2018" name="ISME J.">
        <title>A dynamic microbial community with high functional redundancy inhabits the cold, oxic subseafloor aquifer.</title>
        <authorList>
            <person name="Tully B.J."/>
            <person name="Wheat C.G."/>
            <person name="Glazer B.T."/>
            <person name="Huber J.A."/>
        </authorList>
    </citation>
    <scope>NUCLEOTIDE SEQUENCE</scope>
    <source>
        <strain evidence="7">NORP83</strain>
    </source>
</reference>
<feature type="transmembrane region" description="Helical" evidence="6">
    <location>
        <begin position="112"/>
        <end position="134"/>
    </location>
</feature>
<gene>
    <name evidence="7" type="ORF">COB13_11915</name>
</gene>
<feature type="transmembrane region" description="Helical" evidence="6">
    <location>
        <begin position="186"/>
        <end position="204"/>
    </location>
</feature>
<comment type="subcellular location">
    <subcellularLocation>
        <location evidence="1">Cell membrane</location>
        <topology evidence="1">Multi-pass membrane protein</topology>
    </subcellularLocation>
</comment>
<evidence type="ECO:0000256" key="5">
    <source>
        <dbReference type="ARBA" id="ARBA00023136"/>
    </source>
</evidence>
<dbReference type="EMBL" id="NVUS01000016">
    <property type="protein sequence ID" value="PCI99329.1"/>
    <property type="molecule type" value="Genomic_DNA"/>
</dbReference>
<evidence type="ECO:0000256" key="2">
    <source>
        <dbReference type="ARBA" id="ARBA00022475"/>
    </source>
</evidence>
<dbReference type="PANTHER" id="PTHR30086:SF20">
    <property type="entry name" value="ARGININE EXPORTER PROTEIN ARGO-RELATED"/>
    <property type="match status" value="1"/>
</dbReference>
<keyword evidence="2" id="KW-1003">Cell membrane</keyword>
<dbReference type="PIRSF" id="PIRSF006324">
    <property type="entry name" value="LeuE"/>
    <property type="match status" value="1"/>
</dbReference>
<proteinExistence type="predicted"/>
<feature type="transmembrane region" description="Helical" evidence="6">
    <location>
        <begin position="44"/>
        <end position="65"/>
    </location>
</feature>
<dbReference type="GO" id="GO:0015171">
    <property type="term" value="F:amino acid transmembrane transporter activity"/>
    <property type="evidence" value="ECO:0007669"/>
    <property type="project" value="TreeGrafter"/>
</dbReference>
<evidence type="ECO:0000256" key="6">
    <source>
        <dbReference type="SAM" id="Phobius"/>
    </source>
</evidence>
<comment type="caution">
    <text evidence="7">The sequence shown here is derived from an EMBL/GenBank/DDBJ whole genome shotgun (WGS) entry which is preliminary data.</text>
</comment>
<dbReference type="Pfam" id="PF01810">
    <property type="entry name" value="LysE"/>
    <property type="match status" value="1"/>
</dbReference>
<evidence type="ECO:0000256" key="4">
    <source>
        <dbReference type="ARBA" id="ARBA00022989"/>
    </source>
</evidence>
<dbReference type="AlphaFoldDB" id="A0A2A4YXY2"/>
<reference key="1">
    <citation type="submission" date="2017-08" db="EMBL/GenBank/DDBJ databases">
        <title>A dynamic microbial community with high functional redundancy inhabits the cold, oxic subseafloor aquifer.</title>
        <authorList>
            <person name="Tully B.J."/>
            <person name="Wheat C.G."/>
            <person name="Glazer B.T."/>
            <person name="Huber J.A."/>
        </authorList>
    </citation>
    <scope>NUCLEOTIDE SEQUENCE [LARGE SCALE GENOMIC DNA]</scope>
</reference>
<keyword evidence="3 6" id="KW-0812">Transmembrane</keyword>
<feature type="transmembrane region" description="Helical" evidence="6">
    <location>
        <begin position="6"/>
        <end position="32"/>
    </location>
</feature>
<dbReference type="GO" id="GO:0005886">
    <property type="term" value="C:plasma membrane"/>
    <property type="evidence" value="ECO:0007669"/>
    <property type="project" value="UniProtKB-SubCell"/>
</dbReference>
<dbReference type="InterPro" id="IPR001123">
    <property type="entry name" value="LeuE-type"/>
</dbReference>
<organism evidence="7">
    <name type="scientific">OCS116 cluster bacterium</name>
    <dbReference type="NCBI Taxonomy" id="2030921"/>
    <lineage>
        <taxon>Bacteria</taxon>
        <taxon>Pseudomonadati</taxon>
        <taxon>Pseudomonadota</taxon>
        <taxon>Alphaproteobacteria</taxon>
        <taxon>OCS116 cluster</taxon>
    </lineage>
</organism>
<keyword evidence="5 6" id="KW-0472">Membrane</keyword>
<evidence type="ECO:0000256" key="1">
    <source>
        <dbReference type="ARBA" id="ARBA00004651"/>
    </source>
</evidence>
<accession>A0A2A4YXY2</accession>
<name>A0A2A4YXY2_9PROT</name>
<feature type="transmembrane region" description="Helical" evidence="6">
    <location>
        <begin position="71"/>
        <end position="91"/>
    </location>
</feature>
<dbReference type="PANTHER" id="PTHR30086">
    <property type="entry name" value="ARGININE EXPORTER PROTEIN ARGO"/>
    <property type="match status" value="1"/>
</dbReference>
<keyword evidence="4 6" id="KW-1133">Transmembrane helix</keyword>
<evidence type="ECO:0000256" key="3">
    <source>
        <dbReference type="ARBA" id="ARBA00022692"/>
    </source>
</evidence>
<evidence type="ECO:0000313" key="7">
    <source>
        <dbReference type="EMBL" id="PCI99329.1"/>
    </source>
</evidence>